<feature type="compositionally biased region" description="Polar residues" evidence="1">
    <location>
        <begin position="54"/>
        <end position="70"/>
    </location>
</feature>
<evidence type="ECO:0000256" key="1">
    <source>
        <dbReference type="SAM" id="MobiDB-lite"/>
    </source>
</evidence>
<keyword evidence="3" id="KW-1185">Reference proteome</keyword>
<evidence type="ECO:0000313" key="2">
    <source>
        <dbReference type="EMBL" id="GKV46770.1"/>
    </source>
</evidence>
<feature type="region of interest" description="Disordered" evidence="1">
    <location>
        <begin position="92"/>
        <end position="113"/>
    </location>
</feature>
<dbReference type="EMBL" id="BPVZ01000215">
    <property type="protein sequence ID" value="GKV46770.1"/>
    <property type="molecule type" value="Genomic_DNA"/>
</dbReference>
<accession>A0AAV5MB50</accession>
<protein>
    <submittedName>
        <fullName evidence="2">Uncharacterized protein</fullName>
    </submittedName>
</protein>
<comment type="caution">
    <text evidence="2">The sequence shown here is derived from an EMBL/GenBank/DDBJ whole genome shotgun (WGS) entry which is preliminary data.</text>
</comment>
<reference evidence="2 3" key="1">
    <citation type="journal article" date="2021" name="Commun. Biol.">
        <title>The genome of Shorea leprosula (Dipterocarpaceae) highlights the ecological relevance of drought in aseasonal tropical rainforests.</title>
        <authorList>
            <person name="Ng K.K.S."/>
            <person name="Kobayashi M.J."/>
            <person name="Fawcett J.A."/>
            <person name="Hatakeyama M."/>
            <person name="Paape T."/>
            <person name="Ng C.H."/>
            <person name="Ang C.C."/>
            <person name="Tnah L.H."/>
            <person name="Lee C.T."/>
            <person name="Nishiyama T."/>
            <person name="Sese J."/>
            <person name="O'Brien M.J."/>
            <person name="Copetti D."/>
            <person name="Mohd Noor M.I."/>
            <person name="Ong R.C."/>
            <person name="Putra M."/>
            <person name="Sireger I.Z."/>
            <person name="Indrioko S."/>
            <person name="Kosugi Y."/>
            <person name="Izuno A."/>
            <person name="Isagi Y."/>
            <person name="Lee S.L."/>
            <person name="Shimizu K.K."/>
        </authorList>
    </citation>
    <scope>NUCLEOTIDE SEQUENCE [LARGE SCALE GENOMIC DNA]</scope>
    <source>
        <strain evidence="2">214</strain>
    </source>
</reference>
<dbReference type="AlphaFoldDB" id="A0AAV5MB50"/>
<proteinExistence type="predicted"/>
<organism evidence="2 3">
    <name type="scientific">Rubroshorea leprosula</name>
    <dbReference type="NCBI Taxonomy" id="152421"/>
    <lineage>
        <taxon>Eukaryota</taxon>
        <taxon>Viridiplantae</taxon>
        <taxon>Streptophyta</taxon>
        <taxon>Embryophyta</taxon>
        <taxon>Tracheophyta</taxon>
        <taxon>Spermatophyta</taxon>
        <taxon>Magnoliopsida</taxon>
        <taxon>eudicotyledons</taxon>
        <taxon>Gunneridae</taxon>
        <taxon>Pentapetalae</taxon>
        <taxon>rosids</taxon>
        <taxon>malvids</taxon>
        <taxon>Malvales</taxon>
        <taxon>Dipterocarpaceae</taxon>
        <taxon>Rubroshorea</taxon>
    </lineage>
</organism>
<dbReference type="Proteomes" id="UP001054252">
    <property type="component" value="Unassembled WGS sequence"/>
</dbReference>
<evidence type="ECO:0000313" key="3">
    <source>
        <dbReference type="Proteomes" id="UP001054252"/>
    </source>
</evidence>
<gene>
    <name evidence="2" type="ORF">SLEP1_g53739</name>
</gene>
<feature type="region of interest" description="Disordered" evidence="1">
    <location>
        <begin position="54"/>
        <end position="75"/>
    </location>
</feature>
<name>A0AAV5MB50_9ROSI</name>
<sequence length="113" mass="12684">MIQAWKMMICGMKRGSPETVRLDGGEKGELFPWAMEVGKATSWTTKAWISLSSSNSVNGENSMESPSNPNFWEGNGHQIRFAEDQFPSISQQNLQMEPVRQESDKPICSMMVP</sequence>